<protein>
    <recommendedName>
        <fullName evidence="4 8">Sucrose-6-phosphate hydrolase</fullName>
        <ecNumber evidence="3 8">3.2.1.26</ecNumber>
    </recommendedName>
    <alternativeName>
        <fullName evidence="7 9">Invertase</fullName>
    </alternativeName>
</protein>
<dbReference type="Gene3D" id="2.60.120.560">
    <property type="entry name" value="Exo-inulinase, domain 1"/>
    <property type="match status" value="1"/>
</dbReference>
<comment type="catalytic activity">
    <reaction evidence="8">
        <text>Hydrolysis of terminal non-reducing beta-D-fructofuranoside residues in beta-D-fructofuranosides.</text>
        <dbReference type="EC" id="3.2.1.26"/>
    </reaction>
</comment>
<dbReference type="InterPro" id="IPR013189">
    <property type="entry name" value="Glyco_hydro_32_C"/>
</dbReference>
<evidence type="ECO:0000313" key="12">
    <source>
        <dbReference type="EMBL" id="OYR88822.1"/>
    </source>
</evidence>
<name>A0A256LLJ8_9LACO</name>
<dbReference type="CDD" id="cd18623">
    <property type="entry name" value="GH32_ScrB-like"/>
    <property type="match status" value="1"/>
</dbReference>
<comment type="similarity">
    <text evidence="2 8">Belongs to the glycosyl hydrolase 32 family.</text>
</comment>
<evidence type="ECO:0000256" key="4">
    <source>
        <dbReference type="ARBA" id="ARBA00019623"/>
    </source>
</evidence>
<feature type="domain" description="Glycosyl hydrolase family 32 C-terminal" evidence="11">
    <location>
        <begin position="353"/>
        <end position="472"/>
    </location>
</feature>
<accession>A0A256LLJ8</accession>
<reference evidence="14 15" key="3">
    <citation type="submission" date="2017-09" db="EMBL/GenBank/DDBJ databases">
        <title>Tripartite evolution among Lactobacillus johnsonii, Lactobacillus taiwanensis, Lactobacillus reuteri and their rodent host.</title>
        <authorList>
            <person name="Wang T."/>
            <person name="Knowles S."/>
            <person name="Cheng C."/>
        </authorList>
    </citation>
    <scope>NUCLEOTIDE SEQUENCE [LARGE SCALE GENOMIC DNA]</scope>
    <source>
        <strain evidence="13 14">609q</strain>
        <strain evidence="12 15">609u</strain>
    </source>
</reference>
<keyword evidence="9" id="KW-0963">Cytoplasm</keyword>
<keyword evidence="9" id="KW-0119">Carbohydrate metabolism</keyword>
<evidence type="ECO:0000256" key="1">
    <source>
        <dbReference type="ARBA" id="ARBA00004914"/>
    </source>
</evidence>
<evidence type="ECO:0000313" key="14">
    <source>
        <dbReference type="Proteomes" id="UP000215828"/>
    </source>
</evidence>
<dbReference type="InterPro" id="IPR013320">
    <property type="entry name" value="ConA-like_dom_sf"/>
</dbReference>
<evidence type="ECO:0000313" key="13">
    <source>
        <dbReference type="EMBL" id="OYR93392.1"/>
    </source>
</evidence>
<comment type="function">
    <text evidence="9">Enables the bacterium to metabolize sucrose as a sole carbon source.</text>
</comment>
<evidence type="ECO:0000259" key="11">
    <source>
        <dbReference type="Pfam" id="PF08244"/>
    </source>
</evidence>
<dbReference type="PANTHER" id="PTHR43101">
    <property type="entry name" value="BETA-FRUCTOSIDASE"/>
    <property type="match status" value="1"/>
</dbReference>
<keyword evidence="5 8" id="KW-0378">Hydrolase</keyword>
<dbReference type="RefSeq" id="WP_094496926.1">
    <property type="nucleotide sequence ID" value="NZ_NGNV01000004.1"/>
</dbReference>
<evidence type="ECO:0000313" key="15">
    <source>
        <dbReference type="Proteomes" id="UP000216316"/>
    </source>
</evidence>
<dbReference type="UniPathway" id="UPA00238"/>
<comment type="caution">
    <text evidence="13">The sequence shown here is derived from an EMBL/GenBank/DDBJ whole genome shotgun (WGS) entry which is preliminary data.</text>
</comment>
<keyword evidence="15" id="KW-1185">Reference proteome</keyword>
<dbReference type="PANTHER" id="PTHR43101:SF1">
    <property type="entry name" value="BETA-FRUCTOSIDASE"/>
    <property type="match status" value="1"/>
</dbReference>
<dbReference type="NCBIfam" id="TIGR01322">
    <property type="entry name" value="scrB_fam"/>
    <property type="match status" value="1"/>
</dbReference>
<gene>
    <name evidence="12" type="ORF">CBF53_01350</name>
    <name evidence="13" type="ORF">CBF70_00820</name>
</gene>
<dbReference type="InterPro" id="IPR018053">
    <property type="entry name" value="Glyco_hydro_32_AS"/>
</dbReference>
<dbReference type="SUPFAM" id="SSF75005">
    <property type="entry name" value="Arabinanase/levansucrase/invertase"/>
    <property type="match status" value="1"/>
</dbReference>
<evidence type="ECO:0000256" key="8">
    <source>
        <dbReference type="RuleBase" id="RU362110"/>
    </source>
</evidence>
<dbReference type="SMART" id="SM00640">
    <property type="entry name" value="Glyco_32"/>
    <property type="match status" value="1"/>
</dbReference>
<reference evidence="12 15" key="2">
    <citation type="submission" date="2017-05" db="EMBL/GenBank/DDBJ databases">
        <authorList>
            <person name="Lin X.B."/>
            <person name="Stothard P."/>
            <person name="Tasseva G."/>
            <person name="Walter J."/>
        </authorList>
    </citation>
    <scope>NUCLEOTIDE SEQUENCE [LARGE SCALE GENOMIC DNA]</scope>
    <source>
        <strain evidence="12 15">609u</strain>
    </source>
</reference>
<dbReference type="InterPro" id="IPR006232">
    <property type="entry name" value="Suc6P_hydrolase"/>
</dbReference>
<dbReference type="InterPro" id="IPR023296">
    <property type="entry name" value="Glyco_hydro_beta-prop_sf"/>
</dbReference>
<dbReference type="PROSITE" id="PS00609">
    <property type="entry name" value="GLYCOSYL_HYDROL_F32"/>
    <property type="match status" value="1"/>
</dbReference>
<dbReference type="GO" id="GO:0005985">
    <property type="term" value="P:sucrose metabolic process"/>
    <property type="evidence" value="ECO:0007669"/>
    <property type="project" value="UniProtKB-UniPathway"/>
</dbReference>
<comment type="pathway">
    <text evidence="1 9">Glycan biosynthesis; sucrose metabolism.</text>
</comment>
<reference evidence="13 14" key="1">
    <citation type="submission" date="2017-04" db="EMBL/GenBank/DDBJ databases">
        <authorList>
            <person name="Afonso C.L."/>
            <person name="Miller P.J."/>
            <person name="Scott M.A."/>
            <person name="Spackman E."/>
            <person name="Goraichik I."/>
            <person name="Dimitrov K.M."/>
            <person name="Suarez D.L."/>
            <person name="Swayne D.E."/>
        </authorList>
    </citation>
    <scope>NUCLEOTIDE SEQUENCE [LARGE SCALE GENOMIC DNA]</scope>
    <source>
        <strain evidence="13 14">609q</strain>
    </source>
</reference>
<dbReference type="GO" id="GO:0004564">
    <property type="term" value="F:beta-fructofuranosidase activity"/>
    <property type="evidence" value="ECO:0007669"/>
    <property type="project" value="UniProtKB-EC"/>
</dbReference>
<dbReference type="EMBL" id="NGNV01000004">
    <property type="protein sequence ID" value="OYR88822.1"/>
    <property type="molecule type" value="Genomic_DNA"/>
</dbReference>
<comment type="subcellular location">
    <subcellularLocation>
        <location evidence="9">Cytoplasm</location>
    </subcellularLocation>
</comment>
<dbReference type="GO" id="GO:0005737">
    <property type="term" value="C:cytoplasm"/>
    <property type="evidence" value="ECO:0007669"/>
    <property type="project" value="UniProtKB-SubCell"/>
</dbReference>
<dbReference type="InterPro" id="IPR051214">
    <property type="entry name" value="GH32_Enzymes"/>
</dbReference>
<evidence type="ECO:0000256" key="6">
    <source>
        <dbReference type="ARBA" id="ARBA00023295"/>
    </source>
</evidence>
<dbReference type="InterPro" id="IPR001362">
    <property type="entry name" value="Glyco_hydro_32"/>
</dbReference>
<keyword evidence="6 8" id="KW-0326">Glycosidase</keyword>
<organism evidence="13 14">
    <name type="scientific">Lactobacillus taiwanensis</name>
    <dbReference type="NCBI Taxonomy" id="508451"/>
    <lineage>
        <taxon>Bacteria</taxon>
        <taxon>Bacillati</taxon>
        <taxon>Bacillota</taxon>
        <taxon>Bacilli</taxon>
        <taxon>Lactobacillales</taxon>
        <taxon>Lactobacillaceae</taxon>
        <taxon>Lactobacillus</taxon>
    </lineage>
</organism>
<dbReference type="Proteomes" id="UP000216316">
    <property type="component" value="Unassembled WGS sequence"/>
</dbReference>
<proteinExistence type="inferred from homology"/>
<evidence type="ECO:0000256" key="3">
    <source>
        <dbReference type="ARBA" id="ARBA00012758"/>
    </source>
</evidence>
<evidence type="ECO:0000256" key="9">
    <source>
        <dbReference type="RuleBase" id="RU365015"/>
    </source>
</evidence>
<dbReference type="EMBL" id="NGNX01000002">
    <property type="protein sequence ID" value="OYR93392.1"/>
    <property type="molecule type" value="Genomic_DNA"/>
</dbReference>
<feature type="domain" description="Glycosyl hydrolase family 32 N-terminal" evidence="10">
    <location>
        <begin position="37"/>
        <end position="340"/>
    </location>
</feature>
<dbReference type="Pfam" id="PF00251">
    <property type="entry name" value="Glyco_hydro_32N"/>
    <property type="match status" value="1"/>
</dbReference>
<evidence type="ECO:0000256" key="7">
    <source>
        <dbReference type="ARBA" id="ARBA00033367"/>
    </source>
</evidence>
<dbReference type="AlphaFoldDB" id="A0A256LLJ8"/>
<dbReference type="InterPro" id="IPR013148">
    <property type="entry name" value="Glyco_hydro_32_N"/>
</dbReference>
<dbReference type="Pfam" id="PF08244">
    <property type="entry name" value="Glyco_hydro_32C"/>
    <property type="match status" value="1"/>
</dbReference>
<dbReference type="Gene3D" id="2.115.10.20">
    <property type="entry name" value="Glycosyl hydrolase domain, family 43"/>
    <property type="match status" value="1"/>
</dbReference>
<dbReference type="EC" id="3.2.1.26" evidence="3 8"/>
<sequence length="489" mass="55734">MEWTRKQRYRKYKDWDAQTLLNLQAQAATSPYQMHYHIHPLSGLINDPNGFSYYNGEYHLFCQSYPFGPVHGVKSWIHYASPDLVHWHYLGSAIDPDSDLDNAGAYSGSAMEHNGKLLLMYTGNHRDEDWTRIPYQVIAEMDENNHITKPDKVAILPPNHVSEHFRDPQLFKHDGKYYVLLGAQDAKTKSGHIDIYESDDLKTWHENGYLDLGKDEMGYMIECPNLVFINNYPVLIFCPQGLDKTVADYKNIYPNMYWIGKDINLSEAKFTPLQAHPANLDDGFDVYATQAFNAPDGNAYAISWVGLPDCTYPTDKENWANCYSQVKRLEIKDGALYQHPVDAIKNLRHNEKQLNNEKIISQAAGKQYELKLHLLAGQSGKLYLASNEDLSSSLVLDFNTDQNAKLTIDRASSGPAVNPDYGATRTIDLKDDQDLDLDIFIDGSLCEIFINNGRHVATLRFFAPTPNQKIAFDKDTKYTGRLWSMNSIL</sequence>
<evidence type="ECO:0000256" key="5">
    <source>
        <dbReference type="ARBA" id="ARBA00022801"/>
    </source>
</evidence>
<dbReference type="SUPFAM" id="SSF49899">
    <property type="entry name" value="Concanavalin A-like lectins/glucanases"/>
    <property type="match status" value="1"/>
</dbReference>
<dbReference type="Proteomes" id="UP000215828">
    <property type="component" value="Unassembled WGS sequence"/>
</dbReference>
<evidence type="ECO:0000256" key="2">
    <source>
        <dbReference type="ARBA" id="ARBA00009902"/>
    </source>
</evidence>
<evidence type="ECO:0000259" key="10">
    <source>
        <dbReference type="Pfam" id="PF00251"/>
    </source>
</evidence>